<evidence type="ECO:0000313" key="2">
    <source>
        <dbReference type="Proteomes" id="UP001179181"/>
    </source>
</evidence>
<evidence type="ECO:0008006" key="3">
    <source>
        <dbReference type="Google" id="ProtNLM"/>
    </source>
</evidence>
<reference evidence="1 2" key="1">
    <citation type="submission" date="2020-03" db="EMBL/GenBank/DDBJ databases">
        <title>Genomic Encyclopedia of Type Strains, Phase IV (KMG-IV): sequencing the most valuable type-strain genomes for metagenomic binning, comparative biology and taxonomic classification.</title>
        <authorList>
            <person name="Goeker M."/>
        </authorList>
    </citation>
    <scope>NUCLEOTIDE SEQUENCE [LARGE SCALE GENOMIC DNA]</scope>
    <source>
        <strain evidence="1 2">DSM 102865</strain>
    </source>
</reference>
<organism evidence="1 2">
    <name type="scientific">Dyadobacter arcticus</name>
    <dbReference type="NCBI Taxonomy" id="1078754"/>
    <lineage>
        <taxon>Bacteria</taxon>
        <taxon>Pseudomonadati</taxon>
        <taxon>Bacteroidota</taxon>
        <taxon>Cytophagia</taxon>
        <taxon>Cytophagales</taxon>
        <taxon>Spirosomataceae</taxon>
        <taxon>Dyadobacter</taxon>
    </lineage>
</organism>
<dbReference type="EMBL" id="JAASQJ010000001">
    <property type="protein sequence ID" value="NIJ51406.1"/>
    <property type="molecule type" value="Genomic_DNA"/>
</dbReference>
<gene>
    <name evidence="1" type="ORF">FHS68_000562</name>
</gene>
<sequence>MVKKLPQALLLIFILSQCKSEEEQIYGLWRTDSISNFVNGFSFTNNVKDSHWSYFDYRPDGILFERRKGEFRKSHYKLMSKDSLAYLDSTGKVVNGYQILSLNSRSMILKKTHKPYFSGKNQELYELRYFSKVAPQAE</sequence>
<protein>
    <recommendedName>
        <fullName evidence="3">Lipocalin-like domain-containing protein</fullName>
    </recommendedName>
</protein>
<proteinExistence type="predicted"/>
<evidence type="ECO:0000313" key="1">
    <source>
        <dbReference type="EMBL" id="NIJ51406.1"/>
    </source>
</evidence>
<dbReference type="RefSeq" id="WP_167267038.1">
    <property type="nucleotide sequence ID" value="NZ_JAASQJ010000001.1"/>
</dbReference>
<dbReference type="Proteomes" id="UP001179181">
    <property type="component" value="Unassembled WGS sequence"/>
</dbReference>
<comment type="caution">
    <text evidence="1">The sequence shown here is derived from an EMBL/GenBank/DDBJ whole genome shotgun (WGS) entry which is preliminary data.</text>
</comment>
<accession>A0ABX0UEJ5</accession>
<name>A0ABX0UEJ5_9BACT</name>
<keyword evidence="2" id="KW-1185">Reference proteome</keyword>